<evidence type="ECO:0000256" key="1">
    <source>
        <dbReference type="SAM" id="MobiDB-lite"/>
    </source>
</evidence>
<gene>
    <name evidence="2" type="ORF">NCTC10283_02189</name>
</gene>
<reference evidence="2 3" key="1">
    <citation type="submission" date="2018-06" db="EMBL/GenBank/DDBJ databases">
        <authorList>
            <consortium name="Pathogen Informatics"/>
            <person name="Doyle S."/>
        </authorList>
    </citation>
    <scope>NUCLEOTIDE SEQUENCE [LARGE SCALE GENOMIC DNA]</scope>
    <source>
        <strain evidence="2 3">NCTC10283</strain>
    </source>
</reference>
<keyword evidence="3" id="KW-1185">Reference proteome</keyword>
<evidence type="ECO:0000313" key="3">
    <source>
        <dbReference type="Proteomes" id="UP000254209"/>
    </source>
</evidence>
<accession>A0A376BUN8</accession>
<name>A0A376BUN8_9NEIS</name>
<dbReference type="STRING" id="1120980.GCA_000745955_00539"/>
<protein>
    <submittedName>
        <fullName evidence="2">Uncharacterized protein</fullName>
    </submittedName>
</protein>
<dbReference type="Proteomes" id="UP000254209">
    <property type="component" value="Unassembled WGS sequence"/>
</dbReference>
<evidence type="ECO:0000313" key="2">
    <source>
        <dbReference type="EMBL" id="SSY80629.1"/>
    </source>
</evidence>
<sequence>MSRPNTTLTQQDLRLYQSQRNTDTTDGGGQMTSQPLTGKPNELFPPVSDWAKRNGQVNARLVYCAVLKPMAAALWGAHVIVSEPPQSEFVSFLMFAADHYGQERKSAMARVEAYATPASRSTLILLNTQWKGSRIITCFQGLTDTLPVVGSRFCLQYLDEKKQKTFAYFRVVDVDSEIRTYTDTSGEFQKRWVKLEIQDALELDFEGVAYPNRANTPADVIVLETQVADSGKYYGISGLTAPIHQDDMQIKISKLYEKLVPTSVVEKIHADDFAGGKAIWIETAPRRKVASVHGSVTGSIYLNSSVLPASVELDGWVDDGSGSLKKDGTVLSIDYATGVISGLQNQYVGEIYAIPAAQFSHHVYSGSILIDQTNQGNEFVTQPLSPRPASGSVRVAFLSQKTWYYLNDVGDGKLRDSLGNVRGAVARTGTVTVSLPALPDEDSQLVVSWSPIDFYRTFDGSAVGSAVAPQVADTVFSLPKVPLQNLKPHTIKLTWQQNGEQTANDRNGELTGAASGYVNYAAGVLYPKNIQAADILLEAEQYISAANTQILAVEDGDTMIIRTGKPIQRGSLSLILPLSRRTSTSTQVIENTPSSPKVHALMTN</sequence>
<dbReference type="RefSeq" id="WP_051968404.1">
    <property type="nucleotide sequence ID" value="NZ_CP091519.2"/>
</dbReference>
<feature type="region of interest" description="Disordered" evidence="1">
    <location>
        <begin position="20"/>
        <end position="42"/>
    </location>
</feature>
<feature type="compositionally biased region" description="Polar residues" evidence="1">
    <location>
        <begin position="20"/>
        <end position="36"/>
    </location>
</feature>
<dbReference type="EMBL" id="UFSO01000003">
    <property type="protein sequence ID" value="SSY80629.1"/>
    <property type="molecule type" value="Genomic_DNA"/>
</dbReference>
<proteinExistence type="predicted"/>
<dbReference type="AlphaFoldDB" id="A0A376BUN8"/>
<organism evidence="2 3">
    <name type="scientific">Alysiella crassa</name>
    <dbReference type="NCBI Taxonomy" id="153491"/>
    <lineage>
        <taxon>Bacteria</taxon>
        <taxon>Pseudomonadati</taxon>
        <taxon>Pseudomonadota</taxon>
        <taxon>Betaproteobacteria</taxon>
        <taxon>Neisseriales</taxon>
        <taxon>Neisseriaceae</taxon>
        <taxon>Alysiella</taxon>
    </lineage>
</organism>
<dbReference type="OrthoDB" id="8477619at2"/>